<feature type="domain" description="Carbamoyl-phosphate synthase small subunit N-terminal" evidence="12">
    <location>
        <begin position="2"/>
        <end position="132"/>
    </location>
</feature>
<evidence type="ECO:0000256" key="2">
    <source>
        <dbReference type="ARBA" id="ARBA00005077"/>
    </source>
</evidence>
<dbReference type="PANTHER" id="PTHR43418:SF7">
    <property type="entry name" value="CARBAMOYL-PHOSPHATE SYNTHASE SMALL CHAIN"/>
    <property type="match status" value="1"/>
</dbReference>
<dbReference type="SUPFAM" id="SSF52021">
    <property type="entry name" value="Carbamoyl phosphate synthetase, small subunit N-terminal domain"/>
    <property type="match status" value="1"/>
</dbReference>
<comment type="pathway">
    <text evidence="1 11">Pyrimidine metabolism; UMP biosynthesis via de novo pathway; (S)-dihydroorotate from bicarbonate: step 1/3.</text>
</comment>
<dbReference type="InterPro" id="IPR035686">
    <property type="entry name" value="CPSase_GATase1"/>
</dbReference>
<comment type="caution">
    <text evidence="13">The sequence shown here is derived from an EMBL/GenBank/DDBJ whole genome shotgun (WGS) entry which is preliminary data.</text>
</comment>
<evidence type="ECO:0000256" key="4">
    <source>
        <dbReference type="ARBA" id="ARBA00022598"/>
    </source>
</evidence>
<dbReference type="HAMAP" id="MF_01209">
    <property type="entry name" value="CPSase_S_chain"/>
    <property type="match status" value="1"/>
</dbReference>
<dbReference type="Gene3D" id="3.50.30.20">
    <property type="entry name" value="Carbamoyl-phosphate synthase small subunit, N-terminal domain"/>
    <property type="match status" value="1"/>
</dbReference>
<dbReference type="GO" id="GO:0044205">
    <property type="term" value="P:'de novo' UMP biosynthetic process"/>
    <property type="evidence" value="ECO:0007669"/>
    <property type="project" value="UniProtKB-UniRule"/>
</dbReference>
<dbReference type="InterPro" id="IPR006274">
    <property type="entry name" value="CarbamoylP_synth_ssu"/>
</dbReference>
<evidence type="ECO:0000256" key="10">
    <source>
        <dbReference type="ARBA" id="ARBA00049285"/>
    </source>
</evidence>
<comment type="function">
    <text evidence="11">Small subunit of the glutamine-dependent carbamoyl phosphate synthetase (CPSase). CPSase catalyzes the formation of carbamoyl phosphate from the ammonia moiety of glutamine, carbonate, and phosphate donated by ATP, constituting the first step of 2 biosynthetic pathways, one leading to arginine and/or urea and the other to pyrimidine nucleotides. The small subunit (glutamine amidotransferase) binds and cleaves glutamine to supply the large subunit with the substrate ammonia.</text>
</comment>
<dbReference type="Gene3D" id="3.40.50.880">
    <property type="match status" value="1"/>
</dbReference>
<proteinExistence type="inferred from homology"/>
<feature type="binding site" evidence="11">
    <location>
        <position position="295"/>
    </location>
    <ligand>
        <name>L-glutamine</name>
        <dbReference type="ChEBI" id="CHEBI:58359"/>
    </ligand>
</feature>
<dbReference type="SMART" id="SM01097">
    <property type="entry name" value="CPSase_sm_chain"/>
    <property type="match status" value="1"/>
</dbReference>
<evidence type="ECO:0000256" key="9">
    <source>
        <dbReference type="ARBA" id="ARBA00048816"/>
    </source>
</evidence>
<feature type="region of interest" description="CPSase" evidence="11">
    <location>
        <begin position="1"/>
        <end position="174"/>
    </location>
</feature>
<dbReference type="NCBIfam" id="TIGR01368">
    <property type="entry name" value="CPSaseIIsmall"/>
    <property type="match status" value="1"/>
</dbReference>
<protein>
    <recommendedName>
        <fullName evidence="11">Carbamoyl phosphate synthase small chain</fullName>
        <ecNumber evidence="11">6.3.5.5</ecNumber>
    </recommendedName>
    <alternativeName>
        <fullName evidence="11">Carbamoyl phosphate synthetase glutamine chain</fullName>
    </alternativeName>
</protein>
<keyword evidence="5 11" id="KW-0547">Nucleotide-binding</keyword>
<comment type="subunit">
    <text evidence="11">Composed of two chains; the small (or glutamine) chain promotes the hydrolysis of glutamine to ammonia, which is used by the large (or ammonia) chain to synthesize carbamoyl phosphate. Tetramer of heterodimers (alpha,beta)4.</text>
</comment>
<feature type="binding site" evidence="11">
    <location>
        <position position="46"/>
    </location>
    <ligand>
        <name>L-glutamine</name>
        <dbReference type="ChEBI" id="CHEBI:58359"/>
    </ligand>
</feature>
<evidence type="ECO:0000256" key="5">
    <source>
        <dbReference type="ARBA" id="ARBA00022741"/>
    </source>
</evidence>
<dbReference type="UniPathway" id="UPA00068">
    <property type="reaction ID" value="UER00171"/>
</dbReference>
<dbReference type="UniPathway" id="UPA00070">
    <property type="reaction ID" value="UER00115"/>
</dbReference>
<keyword evidence="11" id="KW-0055">Arginine biosynthesis</keyword>
<evidence type="ECO:0000313" key="14">
    <source>
        <dbReference type="Proteomes" id="UP000294697"/>
    </source>
</evidence>
<dbReference type="GO" id="GO:0006207">
    <property type="term" value="P:'de novo' pyrimidine nucleobase biosynthetic process"/>
    <property type="evidence" value="ECO:0007669"/>
    <property type="project" value="InterPro"/>
</dbReference>
<comment type="similarity">
    <text evidence="3 11">Belongs to the CarA family.</text>
</comment>
<sequence>MKKAKLVLEEGSIFEGEIFGAEKESAGEIVFNTSMTGYQEILTDPSYKGEIVCMTYPLIGNYGINTDDFESSKSHVNGFIVKEFAEEPENWRLKRKLEKYLNENGITAISGIDTRALTKILRRQGTMRGIITTENLGEEKLIEKAKEAPGLSGRDLVSLVSRKKIKKYGAGNKYKVVLVDCGAKANIKNSLLKRNCEVIMVPASTSARKILDFEPDGVMFSNGPGDPEAADYVADTIANLLGEVVIFGICLGHQLLGRACGADTYKLKFGHRGANHPVKDLSTNRVYITSQNHGFAIREESLLDLELELTHINVNDKTVEGFKHQKYQAFSVQYHPEASPGPEDSHYLFDQFIEMFKGGKDA</sequence>
<dbReference type="GO" id="GO:0006526">
    <property type="term" value="P:L-arginine biosynthetic process"/>
    <property type="evidence" value="ECO:0007669"/>
    <property type="project" value="UniProtKB-UniRule"/>
</dbReference>
<reference evidence="13 14" key="1">
    <citation type="submission" date="2019-03" db="EMBL/GenBank/DDBJ databases">
        <title>Subsurface microbial communities from deep shales in Ohio and West Virginia, USA.</title>
        <authorList>
            <person name="Wrighton K."/>
        </authorList>
    </citation>
    <scope>NUCLEOTIDE SEQUENCE [LARGE SCALE GENOMIC DNA]</scope>
    <source>
        <strain evidence="13 14">MSL9.2</strain>
    </source>
</reference>
<dbReference type="InterPro" id="IPR050472">
    <property type="entry name" value="Anth_synth/Amidotransfase"/>
</dbReference>
<dbReference type="GO" id="GO:0004088">
    <property type="term" value="F:carbamoyl-phosphate synthase (glutamine-hydrolyzing) activity"/>
    <property type="evidence" value="ECO:0007669"/>
    <property type="project" value="UniProtKB-UniRule"/>
</dbReference>
<feature type="binding site" evidence="11">
    <location>
        <position position="254"/>
    </location>
    <ligand>
        <name>L-glutamine</name>
        <dbReference type="ChEBI" id="CHEBI:58359"/>
    </ligand>
</feature>
<dbReference type="NCBIfam" id="NF009475">
    <property type="entry name" value="PRK12838.1"/>
    <property type="match status" value="1"/>
</dbReference>
<dbReference type="GO" id="GO:0004359">
    <property type="term" value="F:glutaminase activity"/>
    <property type="evidence" value="ECO:0007669"/>
    <property type="project" value="RHEA"/>
</dbReference>
<evidence type="ECO:0000256" key="7">
    <source>
        <dbReference type="ARBA" id="ARBA00022962"/>
    </source>
</evidence>
<dbReference type="PRINTS" id="PR00096">
    <property type="entry name" value="GATASE"/>
</dbReference>
<keyword evidence="8 11" id="KW-0665">Pyrimidine biosynthesis</keyword>
<dbReference type="Pfam" id="PF00988">
    <property type="entry name" value="CPSase_sm_chain"/>
    <property type="match status" value="1"/>
</dbReference>
<comment type="catalytic activity">
    <reaction evidence="10 11">
        <text>L-glutamine + H2O = L-glutamate + NH4(+)</text>
        <dbReference type="Rhea" id="RHEA:15889"/>
        <dbReference type="ChEBI" id="CHEBI:15377"/>
        <dbReference type="ChEBI" id="CHEBI:28938"/>
        <dbReference type="ChEBI" id="CHEBI:29985"/>
        <dbReference type="ChEBI" id="CHEBI:58359"/>
    </reaction>
</comment>
<dbReference type="GO" id="GO:0006541">
    <property type="term" value="P:glutamine metabolic process"/>
    <property type="evidence" value="ECO:0007669"/>
    <property type="project" value="InterPro"/>
</dbReference>
<feature type="binding site" evidence="11">
    <location>
        <position position="294"/>
    </location>
    <ligand>
        <name>L-glutamine</name>
        <dbReference type="ChEBI" id="CHEBI:58359"/>
    </ligand>
</feature>
<accession>A0A4V3G5U7</accession>
<dbReference type="EMBL" id="SODA01000004">
    <property type="protein sequence ID" value="TDW06705.1"/>
    <property type="molecule type" value="Genomic_DNA"/>
</dbReference>
<feature type="binding site" evidence="11">
    <location>
        <position position="225"/>
    </location>
    <ligand>
        <name>L-glutamine</name>
        <dbReference type="ChEBI" id="CHEBI:58359"/>
    </ligand>
</feature>
<dbReference type="PANTHER" id="PTHR43418">
    <property type="entry name" value="MULTIFUNCTIONAL TRYPTOPHAN BIOSYNTHESIS PROTEIN-RELATED"/>
    <property type="match status" value="1"/>
</dbReference>
<keyword evidence="6 11" id="KW-0067">ATP-binding</keyword>
<dbReference type="OrthoDB" id="9804328at2"/>
<dbReference type="InterPro" id="IPR002474">
    <property type="entry name" value="CarbamoylP_synth_ssu_N"/>
</dbReference>
<dbReference type="PRINTS" id="PR00099">
    <property type="entry name" value="CPSGATASE"/>
</dbReference>
<name>A0A4V3G5U7_9FIRM</name>
<keyword evidence="11" id="KW-0028">Amino-acid biosynthesis</keyword>
<organism evidence="13 14">
    <name type="scientific">Halanaerobium saccharolyticum</name>
    <dbReference type="NCBI Taxonomy" id="43595"/>
    <lineage>
        <taxon>Bacteria</taxon>
        <taxon>Bacillati</taxon>
        <taxon>Bacillota</taxon>
        <taxon>Clostridia</taxon>
        <taxon>Halanaerobiales</taxon>
        <taxon>Halanaerobiaceae</taxon>
        <taxon>Halanaerobium</taxon>
    </lineage>
</organism>
<feature type="binding site" evidence="11">
    <location>
        <position position="292"/>
    </location>
    <ligand>
        <name>L-glutamine</name>
        <dbReference type="ChEBI" id="CHEBI:58359"/>
    </ligand>
</feature>
<dbReference type="GO" id="GO:0005524">
    <property type="term" value="F:ATP binding"/>
    <property type="evidence" value="ECO:0007669"/>
    <property type="project" value="UniProtKB-UniRule"/>
</dbReference>
<evidence type="ECO:0000256" key="6">
    <source>
        <dbReference type="ARBA" id="ARBA00022840"/>
    </source>
</evidence>
<dbReference type="SUPFAM" id="SSF52317">
    <property type="entry name" value="Class I glutamine amidotransferase-like"/>
    <property type="match status" value="1"/>
</dbReference>
<dbReference type="InterPro" id="IPR017926">
    <property type="entry name" value="GATASE"/>
</dbReference>
<evidence type="ECO:0000256" key="1">
    <source>
        <dbReference type="ARBA" id="ARBA00004812"/>
    </source>
</evidence>
<evidence type="ECO:0000259" key="12">
    <source>
        <dbReference type="SMART" id="SM01097"/>
    </source>
</evidence>
<gene>
    <name evidence="11" type="primary">carA</name>
    <name evidence="13" type="ORF">C8C77_10498</name>
</gene>
<evidence type="ECO:0000313" key="13">
    <source>
        <dbReference type="EMBL" id="TDW06705.1"/>
    </source>
</evidence>
<dbReference type="PRINTS" id="PR00097">
    <property type="entry name" value="ANTSNTHASEII"/>
</dbReference>
<dbReference type="RefSeq" id="WP_111571447.1">
    <property type="nucleotide sequence ID" value="NZ_QLME01000004.1"/>
</dbReference>
<dbReference type="InterPro" id="IPR029062">
    <property type="entry name" value="Class_I_gatase-like"/>
</dbReference>
<dbReference type="AlphaFoldDB" id="A0A4V3G5U7"/>
<feature type="binding site" evidence="11">
    <location>
        <position position="251"/>
    </location>
    <ligand>
        <name>L-glutamine</name>
        <dbReference type="ChEBI" id="CHEBI:58359"/>
    </ligand>
</feature>
<keyword evidence="7 11" id="KW-0315">Glutamine amidotransferase</keyword>
<feature type="binding site" evidence="11">
    <location>
        <position position="223"/>
    </location>
    <ligand>
        <name>L-glutamine</name>
        <dbReference type="ChEBI" id="CHEBI:58359"/>
    </ligand>
</feature>
<feature type="active site" evidence="11">
    <location>
        <position position="337"/>
    </location>
</feature>
<feature type="active site" evidence="11">
    <location>
        <position position="335"/>
    </location>
</feature>
<evidence type="ECO:0000256" key="11">
    <source>
        <dbReference type="HAMAP-Rule" id="MF_01209"/>
    </source>
</evidence>
<comment type="catalytic activity">
    <reaction evidence="9 11">
        <text>hydrogencarbonate + L-glutamine + 2 ATP + H2O = carbamoyl phosphate + L-glutamate + 2 ADP + phosphate + 2 H(+)</text>
        <dbReference type="Rhea" id="RHEA:18633"/>
        <dbReference type="ChEBI" id="CHEBI:15377"/>
        <dbReference type="ChEBI" id="CHEBI:15378"/>
        <dbReference type="ChEBI" id="CHEBI:17544"/>
        <dbReference type="ChEBI" id="CHEBI:29985"/>
        <dbReference type="ChEBI" id="CHEBI:30616"/>
        <dbReference type="ChEBI" id="CHEBI:43474"/>
        <dbReference type="ChEBI" id="CHEBI:58228"/>
        <dbReference type="ChEBI" id="CHEBI:58359"/>
        <dbReference type="ChEBI" id="CHEBI:456216"/>
        <dbReference type="EC" id="6.3.5.5"/>
    </reaction>
</comment>
<evidence type="ECO:0000256" key="8">
    <source>
        <dbReference type="ARBA" id="ARBA00022975"/>
    </source>
</evidence>
<dbReference type="FunFam" id="3.50.30.20:FF:000001">
    <property type="entry name" value="Carbamoyl-phosphate synthase small chain"/>
    <property type="match status" value="1"/>
</dbReference>
<comment type="pathway">
    <text evidence="2 11">Amino-acid biosynthesis; L-arginine biosynthesis; carbamoyl phosphate from bicarbonate: step 1/1.</text>
</comment>
<evidence type="ECO:0000256" key="3">
    <source>
        <dbReference type="ARBA" id="ARBA00007800"/>
    </source>
</evidence>
<dbReference type="CDD" id="cd01744">
    <property type="entry name" value="GATase1_CPSase"/>
    <property type="match status" value="1"/>
</dbReference>
<feature type="active site" description="Nucleophile" evidence="11">
    <location>
        <position position="250"/>
    </location>
</feature>
<dbReference type="Pfam" id="PF00117">
    <property type="entry name" value="GATase"/>
    <property type="match status" value="1"/>
</dbReference>
<keyword evidence="4 11" id="KW-0436">Ligase</keyword>
<dbReference type="InterPro" id="IPR036480">
    <property type="entry name" value="CarbP_synth_ssu_N_sf"/>
</dbReference>
<dbReference type="EC" id="6.3.5.5" evidence="11"/>
<dbReference type="PROSITE" id="PS51273">
    <property type="entry name" value="GATASE_TYPE_1"/>
    <property type="match status" value="1"/>
</dbReference>
<dbReference type="Proteomes" id="UP000294697">
    <property type="component" value="Unassembled WGS sequence"/>
</dbReference>